<evidence type="ECO:0000256" key="1">
    <source>
        <dbReference type="ARBA" id="ARBA00022908"/>
    </source>
</evidence>
<gene>
    <name evidence="7" type="ORF">C7C46_32985</name>
</gene>
<dbReference type="GO" id="GO:0003677">
    <property type="term" value="F:DNA binding"/>
    <property type="evidence" value="ECO:0007669"/>
    <property type="project" value="UniProtKB-UniRule"/>
</dbReference>
<keyword evidence="1" id="KW-0229">DNA integration</keyword>
<accession>A0A2V4MSA4</accession>
<protein>
    <submittedName>
        <fullName evidence="7">Site-specific integrase</fullName>
    </submittedName>
</protein>
<dbReference type="AlphaFoldDB" id="A0A2V4MSA4"/>
<comment type="caution">
    <text evidence="7">The sequence shown here is derived from an EMBL/GenBank/DDBJ whole genome shotgun (WGS) entry which is preliminary data.</text>
</comment>
<dbReference type="PANTHER" id="PTHR30349:SF91">
    <property type="entry name" value="INTA PROTEIN"/>
    <property type="match status" value="1"/>
</dbReference>
<feature type="domain" description="Core-binding (CB)" evidence="6">
    <location>
        <begin position="69"/>
        <end position="186"/>
    </location>
</feature>
<dbReference type="Gene3D" id="1.10.150.130">
    <property type="match status" value="1"/>
</dbReference>
<evidence type="ECO:0000313" key="8">
    <source>
        <dbReference type="Proteomes" id="UP000248039"/>
    </source>
</evidence>
<evidence type="ECO:0000259" key="5">
    <source>
        <dbReference type="PROSITE" id="PS51898"/>
    </source>
</evidence>
<evidence type="ECO:0000256" key="3">
    <source>
        <dbReference type="ARBA" id="ARBA00023172"/>
    </source>
</evidence>
<evidence type="ECO:0000313" key="7">
    <source>
        <dbReference type="EMBL" id="PYC64282.1"/>
    </source>
</evidence>
<proteinExistence type="predicted"/>
<keyword evidence="8" id="KW-1185">Reference proteome</keyword>
<dbReference type="InterPro" id="IPR004107">
    <property type="entry name" value="Integrase_SAM-like_N"/>
</dbReference>
<keyword evidence="2 4" id="KW-0238">DNA-binding</keyword>
<dbReference type="OrthoDB" id="3175606at2"/>
<dbReference type="InterPro" id="IPR011010">
    <property type="entry name" value="DNA_brk_join_enz"/>
</dbReference>
<dbReference type="SUPFAM" id="SSF56349">
    <property type="entry name" value="DNA breaking-rejoining enzymes"/>
    <property type="match status" value="1"/>
</dbReference>
<dbReference type="GO" id="GO:0006310">
    <property type="term" value="P:DNA recombination"/>
    <property type="evidence" value="ECO:0007669"/>
    <property type="project" value="UniProtKB-KW"/>
</dbReference>
<dbReference type="PROSITE" id="PS51898">
    <property type="entry name" value="TYR_RECOMBINASE"/>
    <property type="match status" value="1"/>
</dbReference>
<dbReference type="InterPro" id="IPR013762">
    <property type="entry name" value="Integrase-like_cat_sf"/>
</dbReference>
<dbReference type="Pfam" id="PF14659">
    <property type="entry name" value="Phage_int_SAM_3"/>
    <property type="match status" value="1"/>
</dbReference>
<dbReference type="EMBL" id="PYBW01000234">
    <property type="protein sequence ID" value="PYC64282.1"/>
    <property type="molecule type" value="Genomic_DNA"/>
</dbReference>
<dbReference type="InterPro" id="IPR010998">
    <property type="entry name" value="Integrase_recombinase_N"/>
</dbReference>
<dbReference type="Pfam" id="PF00589">
    <property type="entry name" value="Phage_integrase"/>
    <property type="match status" value="1"/>
</dbReference>
<reference evidence="7 8" key="1">
    <citation type="submission" date="2018-03" db="EMBL/GenBank/DDBJ databases">
        <title>Bioinformatic expansion and discovery of thiopeptide antibiotics.</title>
        <authorList>
            <person name="Schwalen C.J."/>
            <person name="Hudson G.A."/>
            <person name="Mitchell D.A."/>
        </authorList>
    </citation>
    <scope>NUCLEOTIDE SEQUENCE [LARGE SCALE GENOMIC DNA]</scope>
    <source>
        <strain evidence="7 8">ATCC 21389</strain>
    </source>
</reference>
<dbReference type="GO" id="GO:0015074">
    <property type="term" value="P:DNA integration"/>
    <property type="evidence" value="ECO:0007669"/>
    <property type="project" value="UniProtKB-KW"/>
</dbReference>
<dbReference type="InterPro" id="IPR050090">
    <property type="entry name" value="Tyrosine_recombinase_XerCD"/>
</dbReference>
<keyword evidence="3" id="KW-0233">DNA recombination</keyword>
<dbReference type="InterPro" id="IPR002104">
    <property type="entry name" value="Integrase_catalytic"/>
</dbReference>
<dbReference type="Gene3D" id="1.10.443.10">
    <property type="entry name" value="Intergrase catalytic core"/>
    <property type="match status" value="1"/>
</dbReference>
<evidence type="ECO:0000259" key="6">
    <source>
        <dbReference type="PROSITE" id="PS51900"/>
    </source>
</evidence>
<organism evidence="7 8">
    <name type="scientific">Streptomyces tateyamensis</name>
    <dbReference type="NCBI Taxonomy" id="565073"/>
    <lineage>
        <taxon>Bacteria</taxon>
        <taxon>Bacillati</taxon>
        <taxon>Actinomycetota</taxon>
        <taxon>Actinomycetes</taxon>
        <taxon>Kitasatosporales</taxon>
        <taxon>Streptomycetaceae</taxon>
        <taxon>Streptomyces</taxon>
    </lineage>
</organism>
<dbReference type="CDD" id="cd01189">
    <property type="entry name" value="INT_ICEBs1_C_like"/>
    <property type="match status" value="1"/>
</dbReference>
<name>A0A2V4MSA4_9ACTN</name>
<dbReference type="PANTHER" id="PTHR30349">
    <property type="entry name" value="PHAGE INTEGRASE-RELATED"/>
    <property type="match status" value="1"/>
</dbReference>
<evidence type="ECO:0000256" key="4">
    <source>
        <dbReference type="PROSITE-ProRule" id="PRU01248"/>
    </source>
</evidence>
<dbReference type="PROSITE" id="PS51900">
    <property type="entry name" value="CB"/>
    <property type="match status" value="1"/>
</dbReference>
<dbReference type="InterPro" id="IPR044068">
    <property type="entry name" value="CB"/>
</dbReference>
<feature type="domain" description="Tyr recombinase" evidence="5">
    <location>
        <begin position="204"/>
        <end position="408"/>
    </location>
</feature>
<sequence>MAKQRSNGEGTVYQRKDGRWEAAGYVLTSDGTSKRTRVYGATRKEAMDKLIEKIAASNKGMPIASDATTTVGDYLTAWMETVAVHKLRETTYATYDRYVRTFIVPGIGSKRLAALTPKDVRLWLHQVRVACQCCVQGWDAARDPAAKRKTSRPRCCAIGRCCDKRVTPGTLQYLRSVLSSALAHAVREDELPRNVASAIRLGDTRPKAFEPLTGAEARRLLTAARGSRLGALIELTLRTGLRKGEVLGLRWSDLDLGQGVMSIRQTLQRSPAGGFAFYGTKTESSERRIVLPRECVNSLLAHRERQATERDAVESAGGVWPDQDLVFTSPSGRPVEGSTLTRQFGRLCDHAQVRRIRFHDLRHTCATLLLEQGVDLVTIKDLLGHSQIHITADVYAHVRPRLQRNAIEAMGNALNEEEDDDPPPLVAA</sequence>
<dbReference type="RefSeq" id="WP_110673593.1">
    <property type="nucleotide sequence ID" value="NZ_PYBW01000234.1"/>
</dbReference>
<dbReference type="Proteomes" id="UP000248039">
    <property type="component" value="Unassembled WGS sequence"/>
</dbReference>
<evidence type="ECO:0000256" key="2">
    <source>
        <dbReference type="ARBA" id="ARBA00023125"/>
    </source>
</evidence>